<protein>
    <recommendedName>
        <fullName evidence="2">histidine kinase</fullName>
        <ecNumber evidence="2">2.7.13.3</ecNumber>
    </recommendedName>
</protein>
<dbReference type="SMART" id="SM00387">
    <property type="entry name" value="HATPase_c"/>
    <property type="match status" value="1"/>
</dbReference>
<dbReference type="Gene3D" id="3.30.565.10">
    <property type="entry name" value="Histidine kinase-like ATPase, C-terminal domain"/>
    <property type="match status" value="1"/>
</dbReference>
<gene>
    <name evidence="12" type="ORF">GA0074704_4889</name>
</gene>
<keyword evidence="3" id="KW-0597">Phosphoprotein</keyword>
<feature type="transmembrane region" description="Helical" evidence="10">
    <location>
        <begin position="114"/>
        <end position="130"/>
    </location>
</feature>
<dbReference type="EMBL" id="LT607751">
    <property type="protein sequence ID" value="SCG73292.1"/>
    <property type="molecule type" value="Genomic_DNA"/>
</dbReference>
<dbReference type="InterPro" id="IPR005467">
    <property type="entry name" value="His_kinase_dom"/>
</dbReference>
<dbReference type="InterPro" id="IPR050482">
    <property type="entry name" value="Sensor_HK_TwoCompSys"/>
</dbReference>
<dbReference type="InterPro" id="IPR003594">
    <property type="entry name" value="HATPase_dom"/>
</dbReference>
<comment type="catalytic activity">
    <reaction evidence="1">
        <text>ATP + protein L-histidine = ADP + protein N-phospho-L-histidine.</text>
        <dbReference type="EC" id="2.7.13.3"/>
    </reaction>
</comment>
<feature type="region of interest" description="Disordered" evidence="9">
    <location>
        <begin position="419"/>
        <end position="444"/>
    </location>
</feature>
<feature type="transmembrane region" description="Helical" evidence="10">
    <location>
        <begin position="136"/>
        <end position="151"/>
    </location>
</feature>
<keyword evidence="6 12" id="KW-0418">Kinase</keyword>
<feature type="transmembrane region" description="Helical" evidence="10">
    <location>
        <begin position="185"/>
        <end position="203"/>
    </location>
</feature>
<evidence type="ECO:0000256" key="3">
    <source>
        <dbReference type="ARBA" id="ARBA00022553"/>
    </source>
</evidence>
<dbReference type="Proteomes" id="UP000198210">
    <property type="component" value="Chromosome I"/>
</dbReference>
<evidence type="ECO:0000256" key="5">
    <source>
        <dbReference type="ARBA" id="ARBA00022741"/>
    </source>
</evidence>
<keyword evidence="10" id="KW-1133">Transmembrane helix</keyword>
<feature type="transmembrane region" description="Helical" evidence="10">
    <location>
        <begin position="63"/>
        <end position="80"/>
    </location>
</feature>
<evidence type="ECO:0000256" key="7">
    <source>
        <dbReference type="ARBA" id="ARBA00022840"/>
    </source>
</evidence>
<dbReference type="Pfam" id="PF23539">
    <property type="entry name" value="DUF7134"/>
    <property type="match status" value="1"/>
</dbReference>
<evidence type="ECO:0000256" key="2">
    <source>
        <dbReference type="ARBA" id="ARBA00012438"/>
    </source>
</evidence>
<dbReference type="CDD" id="cd16917">
    <property type="entry name" value="HATPase_UhpB-NarQ-NarX-like"/>
    <property type="match status" value="1"/>
</dbReference>
<evidence type="ECO:0000256" key="9">
    <source>
        <dbReference type="SAM" id="MobiDB-lite"/>
    </source>
</evidence>
<dbReference type="InterPro" id="IPR011712">
    <property type="entry name" value="Sig_transdc_His_kin_sub3_dim/P"/>
</dbReference>
<dbReference type="InterPro" id="IPR055558">
    <property type="entry name" value="DUF7134"/>
</dbReference>
<keyword evidence="10" id="KW-0812">Transmembrane</keyword>
<feature type="domain" description="Histidine kinase" evidence="11">
    <location>
        <begin position="352"/>
        <end position="441"/>
    </location>
</feature>
<proteinExistence type="predicted"/>
<dbReference type="GO" id="GO:0016020">
    <property type="term" value="C:membrane"/>
    <property type="evidence" value="ECO:0007669"/>
    <property type="project" value="InterPro"/>
</dbReference>
<keyword evidence="4" id="KW-0808">Transferase</keyword>
<dbReference type="AlphaFoldDB" id="A0A1C5JRV2"/>
<evidence type="ECO:0000256" key="1">
    <source>
        <dbReference type="ARBA" id="ARBA00000085"/>
    </source>
</evidence>
<feature type="transmembrane region" description="Helical" evidence="10">
    <location>
        <begin position="92"/>
        <end position="109"/>
    </location>
</feature>
<keyword evidence="10" id="KW-0472">Membrane</keyword>
<accession>A0A1C5JRV2</accession>
<dbReference type="SUPFAM" id="SSF55874">
    <property type="entry name" value="ATPase domain of HSP90 chaperone/DNA topoisomerase II/histidine kinase"/>
    <property type="match status" value="1"/>
</dbReference>
<dbReference type="Pfam" id="PF07730">
    <property type="entry name" value="HisKA_3"/>
    <property type="match status" value="1"/>
</dbReference>
<dbReference type="GO" id="GO:0000155">
    <property type="term" value="F:phosphorelay sensor kinase activity"/>
    <property type="evidence" value="ECO:0007669"/>
    <property type="project" value="InterPro"/>
</dbReference>
<dbReference type="GO" id="GO:0046983">
    <property type="term" value="F:protein dimerization activity"/>
    <property type="evidence" value="ECO:0007669"/>
    <property type="project" value="InterPro"/>
</dbReference>
<dbReference type="EC" id="2.7.13.3" evidence="2"/>
<evidence type="ECO:0000313" key="12">
    <source>
        <dbReference type="EMBL" id="SCG73292.1"/>
    </source>
</evidence>
<dbReference type="PROSITE" id="PS50109">
    <property type="entry name" value="HIS_KIN"/>
    <property type="match status" value="1"/>
</dbReference>
<keyword evidence="5" id="KW-0547">Nucleotide-binding</keyword>
<organism evidence="12 13">
    <name type="scientific">Micromonospora siamensis</name>
    <dbReference type="NCBI Taxonomy" id="299152"/>
    <lineage>
        <taxon>Bacteria</taxon>
        <taxon>Bacillati</taxon>
        <taxon>Actinomycetota</taxon>
        <taxon>Actinomycetes</taxon>
        <taxon>Micromonosporales</taxon>
        <taxon>Micromonosporaceae</taxon>
        <taxon>Micromonospora</taxon>
    </lineage>
</organism>
<evidence type="ECO:0000256" key="6">
    <source>
        <dbReference type="ARBA" id="ARBA00022777"/>
    </source>
</evidence>
<dbReference type="InterPro" id="IPR036890">
    <property type="entry name" value="HATPase_C_sf"/>
</dbReference>
<keyword evidence="13" id="KW-1185">Reference proteome</keyword>
<sequence length="444" mass="47106">MPLGYHARKVVRPERVRQAGLVRADRPRHAGRRGGRSDHRSLPYLGRMGRLADWRRVARTHPTVADALLAALLFAVSLLPVNPPGGPPRDPLTLGAVLLALIGCGALAVRRRHPLPVLAVALVAVILSLLSHQARGPFVLSVAIAAYTVATRTDRRTAFLAGGVSALLLGAAGVATLGVGWLDPAVVVLILWFGVAVAFGDAVRSRRAYVAVLEERARRAERTREEEARRRVAEERLRISRELHDVVAHHIAVINVQAGVAGHLLRERPDAAEEALGHVRSASRSVLDELGALLGVLRRDGEPEPAAPTEPAPSLNRLDALVEGFSAGQPVRWTVGGAPRPLPTAVDVAAYRIIQESLTNAHRHAPGAAVAVRLRYDPEGVTIEVRDDGVPAGGTPPTPRPGGGLGLLGMRERAEAVGGTFTAGPRPEGGFAVRAQLPAPEEEA</sequence>
<evidence type="ECO:0000256" key="8">
    <source>
        <dbReference type="ARBA" id="ARBA00023012"/>
    </source>
</evidence>
<name>A0A1C5JRV2_9ACTN</name>
<evidence type="ECO:0000256" key="10">
    <source>
        <dbReference type="SAM" id="Phobius"/>
    </source>
</evidence>
<dbReference type="PANTHER" id="PTHR24421">
    <property type="entry name" value="NITRATE/NITRITE SENSOR PROTEIN NARX-RELATED"/>
    <property type="match status" value="1"/>
</dbReference>
<feature type="region of interest" description="Disordered" evidence="9">
    <location>
        <begin position="387"/>
        <end position="407"/>
    </location>
</feature>
<keyword evidence="7" id="KW-0067">ATP-binding</keyword>
<dbReference type="Gene3D" id="1.20.5.1930">
    <property type="match status" value="1"/>
</dbReference>
<evidence type="ECO:0000256" key="4">
    <source>
        <dbReference type="ARBA" id="ARBA00022679"/>
    </source>
</evidence>
<evidence type="ECO:0000313" key="13">
    <source>
        <dbReference type="Proteomes" id="UP000198210"/>
    </source>
</evidence>
<feature type="transmembrane region" description="Helical" evidence="10">
    <location>
        <begin position="158"/>
        <end position="179"/>
    </location>
</feature>
<dbReference type="Pfam" id="PF02518">
    <property type="entry name" value="HATPase_c"/>
    <property type="match status" value="1"/>
</dbReference>
<reference evidence="12 13" key="1">
    <citation type="submission" date="2016-06" db="EMBL/GenBank/DDBJ databases">
        <authorList>
            <person name="Kjaerup R.B."/>
            <person name="Dalgaard T.S."/>
            <person name="Juul-Madsen H.R."/>
        </authorList>
    </citation>
    <scope>NUCLEOTIDE SEQUENCE [LARGE SCALE GENOMIC DNA]</scope>
    <source>
        <strain evidence="12 13">DSM 45097</strain>
    </source>
</reference>
<keyword evidence="8" id="KW-0902">Two-component regulatory system</keyword>
<dbReference type="PANTHER" id="PTHR24421:SF10">
    <property type="entry name" value="NITRATE_NITRITE SENSOR PROTEIN NARQ"/>
    <property type="match status" value="1"/>
</dbReference>
<dbReference type="GO" id="GO:0005524">
    <property type="term" value="F:ATP binding"/>
    <property type="evidence" value="ECO:0007669"/>
    <property type="project" value="UniProtKB-KW"/>
</dbReference>
<evidence type="ECO:0000259" key="11">
    <source>
        <dbReference type="PROSITE" id="PS50109"/>
    </source>
</evidence>